<dbReference type="EMBL" id="JAOYFB010000005">
    <property type="protein sequence ID" value="KAK4015254.1"/>
    <property type="molecule type" value="Genomic_DNA"/>
</dbReference>
<accession>A0ABQ9ZQP6</accession>
<gene>
    <name evidence="5" type="ORF">OUZ56_030237</name>
</gene>
<feature type="domain" description="EF-hand" evidence="4">
    <location>
        <begin position="8"/>
        <end position="43"/>
    </location>
</feature>
<dbReference type="InterPro" id="IPR002048">
    <property type="entry name" value="EF_hand_dom"/>
</dbReference>
<dbReference type="CDD" id="cd00051">
    <property type="entry name" value="EFh"/>
    <property type="match status" value="1"/>
</dbReference>
<feature type="domain" description="EF-hand" evidence="4">
    <location>
        <begin position="132"/>
        <end position="162"/>
    </location>
</feature>
<keyword evidence="1" id="KW-0677">Repeat</keyword>
<protein>
    <recommendedName>
        <fullName evidence="4">EF-hand domain-containing protein</fullName>
    </recommendedName>
</protein>
<dbReference type="Pfam" id="PF13499">
    <property type="entry name" value="EF-hand_7"/>
    <property type="match status" value="2"/>
</dbReference>
<evidence type="ECO:0000259" key="4">
    <source>
        <dbReference type="PROSITE" id="PS50222"/>
    </source>
</evidence>
<evidence type="ECO:0000313" key="6">
    <source>
        <dbReference type="Proteomes" id="UP001234178"/>
    </source>
</evidence>
<comment type="caution">
    <text evidence="5">The sequence shown here is derived from an EMBL/GenBank/DDBJ whole genome shotgun (WGS) entry which is preliminary data.</text>
</comment>
<comment type="function">
    <text evidence="3">Troponin is the central regulatory protein of striated muscle contraction. Tn consists of three components: Tn-I which is the inhibitor of actomyosin ATPase, Tn-T which contains the binding site for tropomyosin and Tn-C. The binding of calcium to Tn-C abolishes the inhibitory action of Tn on actin filaments.</text>
</comment>
<dbReference type="PANTHER" id="PTHR23048">
    <property type="entry name" value="MYOSIN LIGHT CHAIN 1, 3"/>
    <property type="match status" value="1"/>
</dbReference>
<keyword evidence="2" id="KW-0106">Calcium</keyword>
<dbReference type="PROSITE" id="PS00018">
    <property type="entry name" value="EF_HAND_1"/>
    <property type="match status" value="3"/>
</dbReference>
<dbReference type="PROSITE" id="PS50222">
    <property type="entry name" value="EF_HAND_2"/>
    <property type="match status" value="3"/>
</dbReference>
<dbReference type="Proteomes" id="UP001234178">
    <property type="component" value="Unassembled WGS sequence"/>
</dbReference>
<evidence type="ECO:0000256" key="3">
    <source>
        <dbReference type="ARBA" id="ARBA00037722"/>
    </source>
</evidence>
<dbReference type="InterPro" id="IPR018247">
    <property type="entry name" value="EF_Hand_1_Ca_BS"/>
</dbReference>
<dbReference type="PANTHER" id="PTHR23048:SF0">
    <property type="entry name" value="CALMODULIN LIKE 3"/>
    <property type="match status" value="1"/>
</dbReference>
<dbReference type="Gene3D" id="1.10.238.10">
    <property type="entry name" value="EF-hand"/>
    <property type="match status" value="2"/>
</dbReference>
<evidence type="ECO:0000256" key="2">
    <source>
        <dbReference type="ARBA" id="ARBA00022837"/>
    </source>
</evidence>
<organism evidence="5 6">
    <name type="scientific">Daphnia magna</name>
    <dbReference type="NCBI Taxonomy" id="35525"/>
    <lineage>
        <taxon>Eukaryota</taxon>
        <taxon>Metazoa</taxon>
        <taxon>Ecdysozoa</taxon>
        <taxon>Arthropoda</taxon>
        <taxon>Crustacea</taxon>
        <taxon>Branchiopoda</taxon>
        <taxon>Diplostraca</taxon>
        <taxon>Cladocera</taxon>
        <taxon>Anomopoda</taxon>
        <taxon>Daphniidae</taxon>
        <taxon>Daphnia</taxon>
    </lineage>
</organism>
<dbReference type="SMART" id="SM00054">
    <property type="entry name" value="EFh"/>
    <property type="match status" value="3"/>
</dbReference>
<keyword evidence="6" id="KW-1185">Reference proteome</keyword>
<dbReference type="SUPFAM" id="SSF47473">
    <property type="entry name" value="EF-hand"/>
    <property type="match status" value="1"/>
</dbReference>
<evidence type="ECO:0000313" key="5">
    <source>
        <dbReference type="EMBL" id="KAK4015254.1"/>
    </source>
</evidence>
<proteinExistence type="predicted"/>
<sequence>MNRVPSQSEIDELRTAFILMDSDRDGRITALEVQSMLQQLGINLREDIVLNLVRQASQSGSTLMNETEFFQWVKRIQALRPSQSDDNAGGSSADEEAGLDLVAAFRVFDRDKNGFITKDELRLAMELIDESMTEEGLNELIKMADVDKDGRINYEEFAKMLL</sequence>
<evidence type="ECO:0000256" key="1">
    <source>
        <dbReference type="ARBA" id="ARBA00022737"/>
    </source>
</evidence>
<feature type="domain" description="EF-hand" evidence="4">
    <location>
        <begin position="96"/>
        <end position="131"/>
    </location>
</feature>
<dbReference type="InterPro" id="IPR011992">
    <property type="entry name" value="EF-hand-dom_pair"/>
</dbReference>
<name>A0ABQ9ZQP6_9CRUS</name>
<dbReference type="InterPro" id="IPR050230">
    <property type="entry name" value="CALM/Myosin/TropC-like"/>
</dbReference>
<reference evidence="5 6" key="1">
    <citation type="journal article" date="2023" name="Nucleic Acids Res.">
        <title>The hologenome of Daphnia magna reveals possible DNA methylation and microbiome-mediated evolution of the host genome.</title>
        <authorList>
            <person name="Chaturvedi A."/>
            <person name="Li X."/>
            <person name="Dhandapani V."/>
            <person name="Marshall H."/>
            <person name="Kissane S."/>
            <person name="Cuenca-Cambronero M."/>
            <person name="Asole G."/>
            <person name="Calvet F."/>
            <person name="Ruiz-Romero M."/>
            <person name="Marangio P."/>
            <person name="Guigo R."/>
            <person name="Rago D."/>
            <person name="Mirbahai L."/>
            <person name="Eastwood N."/>
            <person name="Colbourne J.K."/>
            <person name="Zhou J."/>
            <person name="Mallon E."/>
            <person name="Orsini L."/>
        </authorList>
    </citation>
    <scope>NUCLEOTIDE SEQUENCE [LARGE SCALE GENOMIC DNA]</scope>
    <source>
        <strain evidence="5">LRV0_1</strain>
    </source>
</reference>